<dbReference type="PANTHER" id="PTHR42884:SF3">
    <property type="entry name" value="FURIN-LIKE PROTEASE 1, ISOFORMS 1_1-X_2"/>
    <property type="match status" value="1"/>
</dbReference>
<dbReference type="PROSITE" id="PS00136">
    <property type="entry name" value="SUBTILASE_ASP"/>
    <property type="match status" value="1"/>
</dbReference>
<dbReference type="Gene3D" id="2.60.120.260">
    <property type="entry name" value="Galactose-binding domain-like"/>
    <property type="match status" value="1"/>
</dbReference>
<dbReference type="InterPro" id="IPR015500">
    <property type="entry name" value="Peptidase_S8_subtilisin-rel"/>
</dbReference>
<feature type="active site" description="Charge relay system" evidence="13 14">
    <location>
        <position position="318"/>
    </location>
</feature>
<evidence type="ECO:0000256" key="6">
    <source>
        <dbReference type="ARBA" id="ARBA00022801"/>
    </source>
</evidence>
<dbReference type="PROSITE" id="PS00138">
    <property type="entry name" value="SUBTILASE_SER"/>
    <property type="match status" value="1"/>
</dbReference>
<organism evidence="17 18">
    <name type="scientific">Varroa destructor</name>
    <name type="common">Honeybee mite</name>
    <dbReference type="NCBI Taxonomy" id="109461"/>
    <lineage>
        <taxon>Eukaryota</taxon>
        <taxon>Metazoa</taxon>
        <taxon>Ecdysozoa</taxon>
        <taxon>Arthropoda</taxon>
        <taxon>Chelicerata</taxon>
        <taxon>Arachnida</taxon>
        <taxon>Acari</taxon>
        <taxon>Parasitiformes</taxon>
        <taxon>Mesostigmata</taxon>
        <taxon>Gamasina</taxon>
        <taxon>Dermanyssoidea</taxon>
        <taxon>Varroidae</taxon>
        <taxon>Varroa</taxon>
    </lineage>
</organism>
<dbReference type="PRINTS" id="PR00723">
    <property type="entry name" value="SUBTILISIN"/>
</dbReference>
<keyword evidence="4" id="KW-0165">Cleavage on pair of basic residues</keyword>
<dbReference type="InterPro" id="IPR023827">
    <property type="entry name" value="Peptidase_S8_Asp-AS"/>
</dbReference>
<evidence type="ECO:0000313" key="17">
    <source>
        <dbReference type="EnsemblMetazoa" id="XP_022662980"/>
    </source>
</evidence>
<dbReference type="PANTHER" id="PTHR42884">
    <property type="entry name" value="PROPROTEIN CONVERTASE SUBTILISIN/KEXIN-RELATED"/>
    <property type="match status" value="1"/>
</dbReference>
<dbReference type="GO" id="GO:0000139">
    <property type="term" value="C:Golgi membrane"/>
    <property type="evidence" value="ECO:0007669"/>
    <property type="project" value="TreeGrafter"/>
</dbReference>
<dbReference type="FunFam" id="3.40.50.200:FF:000001">
    <property type="entry name" value="Furin 2, isoform B"/>
    <property type="match status" value="1"/>
</dbReference>
<dbReference type="OrthoDB" id="300641at2759"/>
<dbReference type="Gene3D" id="3.30.70.850">
    <property type="entry name" value="Peptidase S8, pro-domain"/>
    <property type="match status" value="1"/>
</dbReference>
<dbReference type="Pfam" id="PF01483">
    <property type="entry name" value="P_proprotein"/>
    <property type="match status" value="1"/>
</dbReference>
<dbReference type="GO" id="GO:0005802">
    <property type="term" value="C:trans-Golgi network"/>
    <property type="evidence" value="ECO:0007669"/>
    <property type="project" value="TreeGrafter"/>
</dbReference>
<dbReference type="AlphaFoldDB" id="A0A7M7K875"/>
<reference evidence="17" key="1">
    <citation type="submission" date="2021-01" db="UniProtKB">
        <authorList>
            <consortium name="EnsemblMetazoa"/>
        </authorList>
    </citation>
    <scope>IDENTIFICATION</scope>
</reference>
<dbReference type="EnsemblMetazoa" id="XM_022807245">
    <property type="protein sequence ID" value="XP_022662980"/>
    <property type="gene ID" value="LOC111251054"/>
</dbReference>
<dbReference type="GO" id="GO:0004252">
    <property type="term" value="F:serine-type endopeptidase activity"/>
    <property type="evidence" value="ECO:0007669"/>
    <property type="project" value="UniProtKB-UniRule"/>
</dbReference>
<keyword evidence="8" id="KW-0865">Zymogen</keyword>
<dbReference type="InterPro" id="IPR036852">
    <property type="entry name" value="Peptidase_S8/S53_dom_sf"/>
</dbReference>
<feature type="region of interest" description="Disordered" evidence="15">
    <location>
        <begin position="250"/>
        <end position="276"/>
    </location>
</feature>
<dbReference type="InParanoid" id="A0A7M7K875"/>
<feature type="active site" description="Charge relay system" evidence="13 14">
    <location>
        <position position="533"/>
    </location>
</feature>
<evidence type="ECO:0000256" key="11">
    <source>
        <dbReference type="ARBA" id="ARBA00035756"/>
    </source>
</evidence>
<evidence type="ECO:0000256" key="7">
    <source>
        <dbReference type="ARBA" id="ARBA00022825"/>
    </source>
</evidence>
<evidence type="ECO:0000256" key="13">
    <source>
        <dbReference type="PIRSR" id="PIRSR615500-1"/>
    </source>
</evidence>
<keyword evidence="18" id="KW-1185">Reference proteome</keyword>
<dbReference type="RefSeq" id="XP_022662980.1">
    <property type="nucleotide sequence ID" value="XM_022807245.1"/>
</dbReference>
<dbReference type="GO" id="GO:0016486">
    <property type="term" value="P:peptide hormone processing"/>
    <property type="evidence" value="ECO:0007669"/>
    <property type="project" value="TreeGrafter"/>
</dbReference>
<comment type="similarity">
    <text evidence="2">Belongs to the peptidase S8 family. Furin subfamily.</text>
</comment>
<dbReference type="Gene3D" id="3.40.50.200">
    <property type="entry name" value="Peptidase S8/S53 domain"/>
    <property type="match status" value="1"/>
</dbReference>
<evidence type="ECO:0000256" key="1">
    <source>
        <dbReference type="ARBA" id="ARBA00001913"/>
    </source>
</evidence>
<feature type="domain" description="P/Homo B" evidence="16">
    <location>
        <begin position="609"/>
        <end position="738"/>
    </location>
</feature>
<dbReference type="CDD" id="cd04059">
    <property type="entry name" value="Peptidases_S8_Protein_convertases_Kexins_Furin-like"/>
    <property type="match status" value="1"/>
</dbReference>
<keyword evidence="10" id="KW-0325">Glycoprotein</keyword>
<dbReference type="EC" id="3.4.21.75" evidence="12"/>
<dbReference type="SUPFAM" id="SSF54897">
    <property type="entry name" value="Protease propeptides/inhibitors"/>
    <property type="match status" value="1"/>
</dbReference>
<dbReference type="InterPro" id="IPR038466">
    <property type="entry name" value="S8_pro-domain_sf"/>
</dbReference>
<dbReference type="GeneID" id="111251054"/>
<evidence type="ECO:0000259" key="16">
    <source>
        <dbReference type="PROSITE" id="PS51829"/>
    </source>
</evidence>
<dbReference type="FunFam" id="2.60.120.260:FF:000006">
    <property type="entry name" value="Proprotein convertase subtilisin/kexin type 5"/>
    <property type="match status" value="1"/>
</dbReference>
<protein>
    <recommendedName>
        <fullName evidence="12">furin</fullName>
        <ecNumber evidence="12">3.4.21.75</ecNumber>
    </recommendedName>
</protein>
<dbReference type="InterPro" id="IPR000209">
    <property type="entry name" value="Peptidase_S8/S53_dom"/>
</dbReference>
<evidence type="ECO:0000256" key="12">
    <source>
        <dbReference type="ARBA" id="ARBA00038993"/>
    </source>
</evidence>
<dbReference type="KEGG" id="vde:111251054"/>
<dbReference type="InterPro" id="IPR034182">
    <property type="entry name" value="Kexin/furin"/>
</dbReference>
<feature type="region of interest" description="Disordered" evidence="15">
    <location>
        <begin position="1"/>
        <end position="27"/>
    </location>
</feature>
<comment type="catalytic activity">
    <reaction evidence="11">
        <text>Release of mature proteins from their proproteins by cleavage of -Arg-Xaa-Yaa-Arg-|-Zaa- bonds, where Xaa can be any amino acid and Yaa is Arg or Lys. Releases albumin, complement component C3 and von Willebrand factor from their respective precursors.</text>
        <dbReference type="EC" id="3.4.21.75"/>
    </reaction>
</comment>
<keyword evidence="6 14" id="KW-0378">Hydrolase</keyword>
<dbReference type="Pfam" id="PF00082">
    <property type="entry name" value="Peptidase_S8"/>
    <property type="match status" value="1"/>
</dbReference>
<evidence type="ECO:0000256" key="2">
    <source>
        <dbReference type="ARBA" id="ARBA00005325"/>
    </source>
</evidence>
<feature type="region of interest" description="Disordered" evidence="15">
    <location>
        <begin position="907"/>
        <end position="927"/>
    </location>
</feature>
<dbReference type="Pfam" id="PF16470">
    <property type="entry name" value="S8_pro-domain"/>
    <property type="match status" value="1"/>
</dbReference>
<keyword evidence="3 14" id="KW-0645">Protease</keyword>
<evidence type="ECO:0000256" key="8">
    <source>
        <dbReference type="ARBA" id="ARBA00023145"/>
    </source>
</evidence>
<keyword evidence="7 14" id="KW-0720">Serine protease</keyword>
<evidence type="ECO:0000256" key="10">
    <source>
        <dbReference type="ARBA" id="ARBA00023180"/>
    </source>
</evidence>
<feature type="compositionally biased region" description="Basic and acidic residues" evidence="15">
    <location>
        <begin position="347"/>
        <end position="356"/>
    </location>
</feature>
<evidence type="ECO:0000256" key="4">
    <source>
        <dbReference type="ARBA" id="ARBA00022685"/>
    </source>
</evidence>
<comment type="cofactor">
    <cofactor evidence="1">
        <name>Ca(2+)</name>
        <dbReference type="ChEBI" id="CHEBI:29108"/>
    </cofactor>
</comment>
<evidence type="ECO:0000313" key="18">
    <source>
        <dbReference type="Proteomes" id="UP000594260"/>
    </source>
</evidence>
<dbReference type="PROSITE" id="PS51829">
    <property type="entry name" value="P_HOMO_B"/>
    <property type="match status" value="1"/>
</dbReference>
<dbReference type="InterPro" id="IPR008979">
    <property type="entry name" value="Galactose-bd-like_sf"/>
</dbReference>
<accession>A0A7M7K875</accession>
<dbReference type="InterPro" id="IPR023828">
    <property type="entry name" value="Peptidase_S8_Ser-AS"/>
</dbReference>
<feature type="region of interest" description="Disordered" evidence="15">
    <location>
        <begin position="87"/>
        <end position="125"/>
    </location>
</feature>
<keyword evidence="9" id="KW-1015">Disulfide bond</keyword>
<feature type="compositionally biased region" description="Polar residues" evidence="15">
    <location>
        <begin position="94"/>
        <end position="119"/>
    </location>
</feature>
<dbReference type="InterPro" id="IPR022398">
    <property type="entry name" value="Peptidase_S8_His-AS"/>
</dbReference>
<dbReference type="PROSITE" id="PS51892">
    <property type="entry name" value="SUBTILASE"/>
    <property type="match status" value="1"/>
</dbReference>
<dbReference type="InterPro" id="IPR002884">
    <property type="entry name" value="P_dom"/>
</dbReference>
<keyword evidence="5" id="KW-0732">Signal</keyword>
<evidence type="ECO:0000256" key="3">
    <source>
        <dbReference type="ARBA" id="ARBA00022670"/>
    </source>
</evidence>
<feature type="compositionally biased region" description="Low complexity" evidence="15">
    <location>
        <begin position="9"/>
        <end position="22"/>
    </location>
</feature>
<feature type="region of interest" description="Disordered" evidence="15">
    <location>
        <begin position="323"/>
        <end position="356"/>
    </location>
</feature>
<dbReference type="SUPFAM" id="SSF49785">
    <property type="entry name" value="Galactose-binding domain-like"/>
    <property type="match status" value="1"/>
</dbReference>
<evidence type="ECO:0000256" key="9">
    <source>
        <dbReference type="ARBA" id="ARBA00023157"/>
    </source>
</evidence>
<name>A0A7M7K875_VARDE</name>
<evidence type="ECO:0000256" key="5">
    <source>
        <dbReference type="ARBA" id="ARBA00022729"/>
    </source>
</evidence>
<evidence type="ECO:0000256" key="14">
    <source>
        <dbReference type="PROSITE-ProRule" id="PRU01240"/>
    </source>
</evidence>
<feature type="active site" description="Charge relay system" evidence="13 14">
    <location>
        <position position="359"/>
    </location>
</feature>
<dbReference type="Proteomes" id="UP000594260">
    <property type="component" value="Unplaced"/>
</dbReference>
<dbReference type="PROSITE" id="PS00137">
    <property type="entry name" value="SUBTILASE_HIS"/>
    <property type="match status" value="1"/>
</dbReference>
<evidence type="ECO:0000256" key="15">
    <source>
        <dbReference type="SAM" id="MobiDB-lite"/>
    </source>
</evidence>
<dbReference type="InterPro" id="IPR032815">
    <property type="entry name" value="S8_pro-domain"/>
</dbReference>
<sequence length="927" mass="103526">MSLRIRCDGSGPSQGQMQQSPSRARTARAGRETYTVICDGLLLRKIAVGLLTVFAISRAGVNSADALQRNERGLALGDLSIRTSEVTTARKESQQQNLDSGRYAISSSRKGTSTENDSVTGDRTRYQDVGVHDEAPTEAPPVFSNEFVVKMPGSVEDVKRLAELHGYYYLGSLPFDNLHHVRHRRLVHRSIDLHPHNESEPWEERIQQKIKVRTKRDYGGEENVHLWQRWQRQSDETIYSATGRMLDGSYSRDHLPRTSVRQKRAPQFKPERERTRMNDPKWPLQWYLNRGGGLDMNVERAWAEFNVSGKGVVVTILDDGLEKDHPDIQENYDPDASYDMNDQDPDPQPRYEQTDMNRHGTRCAGEVAGIRDNQVCGVGIAYGASIGGIRMLDGDVTDAVEARSLSLNSQHVHVYSASWGPDDDAKTVDGPGQLADRALKDGIRNGRKGLGSIFVWASGNGGKEKDNCNCDGYVNSIYTLAVSAATENGNVPWYSESCAASLATTYSSGNYNEGQIVTSDLHHNCTERHTGTSASAPLAAAIVALALESNPSLTWRDMQHLAVRATKRANLNAPDWVTNGVGRNVSHSFGFGLLDAHRMVELAKRWRRSPPQKVCTVSTPRNDRAIPPKSTLLLHLYVECKNVKHIEHTISKISLQAVRRGDLHIYLTSPKGTKSTLLTMRPRDDSRQGFNQWPFMTVHNWGEDPNGNWTLEIHNEGAYLGKATLREWALILYGTAEDPEAQLRSDFPDKLLGEIDQGNDLGGNEGSSGVRSTGVRDQVWFNGLALAGYTATTENHWPRSEHHATTYSTQYYHHYNSQPQPSWHDRPYERYPHYSSEAADRIHASHTESSTFDYNQGQPQAGMPEVKSQSVQFQGQNGNAALTAATGFELQFPEYYNYDPYSYYRRADSGGSDSGGALIDYPVDYRH</sequence>
<proteinExistence type="inferred from homology"/>
<dbReference type="SUPFAM" id="SSF52743">
    <property type="entry name" value="Subtilisin-like"/>
    <property type="match status" value="1"/>
</dbReference>